<dbReference type="VEuPathDB" id="VectorBase:RSAN_039842"/>
<dbReference type="Gene3D" id="3.30.70.270">
    <property type="match status" value="1"/>
</dbReference>
<comment type="caution">
    <text evidence="2">The sequence shown here is derived from an EMBL/GenBank/DDBJ whole genome shotgun (WGS) entry which is preliminary data.</text>
</comment>
<dbReference type="InterPro" id="IPR000477">
    <property type="entry name" value="RT_dom"/>
</dbReference>
<sequence>MVYTRLMWYLEDRELFAPTMYGFRPGLSTEDILLGLKDDVLDPNSVHPRAVVGVDIRKAFDGVPHSTIMNKARALGLRGKMYNFIAGFLEGRSYQVDIGQDASAVRMNHVGVPQGSVISPTLFNISMHQLPRRLADISGLKHAVYADDVTVWTHQGSIGEHEDVLRRALNIIHDYALETGLQTAPDKTEFVVIHGGRSTFVKQEEKRHRSASETVHDATAHAVVAPSRRLSISTAAAITPP</sequence>
<organism evidence="2 3">
    <name type="scientific">Rhipicephalus sanguineus</name>
    <name type="common">Brown dog tick</name>
    <name type="synonym">Ixodes sanguineus</name>
    <dbReference type="NCBI Taxonomy" id="34632"/>
    <lineage>
        <taxon>Eukaryota</taxon>
        <taxon>Metazoa</taxon>
        <taxon>Ecdysozoa</taxon>
        <taxon>Arthropoda</taxon>
        <taxon>Chelicerata</taxon>
        <taxon>Arachnida</taxon>
        <taxon>Acari</taxon>
        <taxon>Parasitiformes</taxon>
        <taxon>Ixodida</taxon>
        <taxon>Ixodoidea</taxon>
        <taxon>Ixodidae</taxon>
        <taxon>Rhipicephalinae</taxon>
        <taxon>Rhipicephalus</taxon>
        <taxon>Rhipicephalus</taxon>
    </lineage>
</organism>
<reference evidence="2" key="1">
    <citation type="journal article" date="2020" name="Cell">
        <title>Large-Scale Comparative Analyses of Tick Genomes Elucidate Their Genetic Diversity and Vector Capacities.</title>
        <authorList>
            <consortium name="Tick Genome and Microbiome Consortium (TIGMIC)"/>
            <person name="Jia N."/>
            <person name="Wang J."/>
            <person name="Shi W."/>
            <person name="Du L."/>
            <person name="Sun Y."/>
            <person name="Zhan W."/>
            <person name="Jiang J.F."/>
            <person name="Wang Q."/>
            <person name="Zhang B."/>
            <person name="Ji P."/>
            <person name="Bell-Sakyi L."/>
            <person name="Cui X.M."/>
            <person name="Yuan T.T."/>
            <person name="Jiang B.G."/>
            <person name="Yang W.F."/>
            <person name="Lam T.T."/>
            <person name="Chang Q.C."/>
            <person name="Ding S.J."/>
            <person name="Wang X.J."/>
            <person name="Zhu J.G."/>
            <person name="Ruan X.D."/>
            <person name="Zhao L."/>
            <person name="Wei J.T."/>
            <person name="Ye R.Z."/>
            <person name="Que T.C."/>
            <person name="Du C.H."/>
            <person name="Zhou Y.H."/>
            <person name="Cheng J.X."/>
            <person name="Dai P.F."/>
            <person name="Guo W.B."/>
            <person name="Han X.H."/>
            <person name="Huang E.J."/>
            <person name="Li L.F."/>
            <person name="Wei W."/>
            <person name="Gao Y.C."/>
            <person name="Liu J.Z."/>
            <person name="Shao H.Z."/>
            <person name="Wang X."/>
            <person name="Wang C.C."/>
            <person name="Yang T.C."/>
            <person name="Huo Q.B."/>
            <person name="Li W."/>
            <person name="Chen H.Y."/>
            <person name="Chen S.E."/>
            <person name="Zhou L.G."/>
            <person name="Ni X.B."/>
            <person name="Tian J.H."/>
            <person name="Sheng Y."/>
            <person name="Liu T."/>
            <person name="Pan Y.S."/>
            <person name="Xia L.Y."/>
            <person name="Li J."/>
            <person name="Zhao F."/>
            <person name="Cao W.C."/>
        </authorList>
    </citation>
    <scope>NUCLEOTIDE SEQUENCE</scope>
    <source>
        <strain evidence="2">Rsan-2018</strain>
    </source>
</reference>
<name>A0A9D4SZ43_RHISA</name>
<evidence type="ECO:0000313" key="2">
    <source>
        <dbReference type="EMBL" id="KAH7961964.1"/>
    </source>
</evidence>
<proteinExistence type="predicted"/>
<dbReference type="InterPro" id="IPR043128">
    <property type="entry name" value="Rev_trsase/Diguanyl_cyclase"/>
</dbReference>
<reference evidence="2" key="2">
    <citation type="submission" date="2021-09" db="EMBL/GenBank/DDBJ databases">
        <authorList>
            <person name="Jia N."/>
            <person name="Wang J."/>
            <person name="Shi W."/>
            <person name="Du L."/>
            <person name="Sun Y."/>
            <person name="Zhan W."/>
            <person name="Jiang J."/>
            <person name="Wang Q."/>
            <person name="Zhang B."/>
            <person name="Ji P."/>
            <person name="Sakyi L.B."/>
            <person name="Cui X."/>
            <person name="Yuan T."/>
            <person name="Jiang B."/>
            <person name="Yang W."/>
            <person name="Lam T.T.-Y."/>
            <person name="Chang Q."/>
            <person name="Ding S."/>
            <person name="Wang X."/>
            <person name="Zhu J."/>
            <person name="Ruan X."/>
            <person name="Zhao L."/>
            <person name="Wei J."/>
            <person name="Que T."/>
            <person name="Du C."/>
            <person name="Cheng J."/>
            <person name="Dai P."/>
            <person name="Han X."/>
            <person name="Huang E."/>
            <person name="Gao Y."/>
            <person name="Liu J."/>
            <person name="Shao H."/>
            <person name="Ye R."/>
            <person name="Li L."/>
            <person name="Wei W."/>
            <person name="Wang X."/>
            <person name="Wang C."/>
            <person name="Huo Q."/>
            <person name="Li W."/>
            <person name="Guo W."/>
            <person name="Chen H."/>
            <person name="Chen S."/>
            <person name="Zhou L."/>
            <person name="Zhou L."/>
            <person name="Ni X."/>
            <person name="Tian J."/>
            <person name="Zhou Y."/>
            <person name="Sheng Y."/>
            <person name="Liu T."/>
            <person name="Pan Y."/>
            <person name="Xia L."/>
            <person name="Li J."/>
            <person name="Zhao F."/>
            <person name="Cao W."/>
        </authorList>
    </citation>
    <scope>NUCLEOTIDE SEQUENCE</scope>
    <source>
        <strain evidence="2">Rsan-2018</strain>
        <tissue evidence="2">Larvae</tissue>
    </source>
</reference>
<evidence type="ECO:0000259" key="1">
    <source>
        <dbReference type="PROSITE" id="PS50878"/>
    </source>
</evidence>
<accession>A0A9D4SZ43</accession>
<dbReference type="PANTHER" id="PTHR33332">
    <property type="entry name" value="REVERSE TRANSCRIPTASE DOMAIN-CONTAINING PROTEIN"/>
    <property type="match status" value="1"/>
</dbReference>
<dbReference type="AlphaFoldDB" id="A0A9D4SZ43"/>
<dbReference type="EMBL" id="JABSTV010001249">
    <property type="protein sequence ID" value="KAH7961964.1"/>
    <property type="molecule type" value="Genomic_DNA"/>
</dbReference>
<protein>
    <recommendedName>
        <fullName evidence="1">Reverse transcriptase domain-containing protein</fullName>
    </recommendedName>
</protein>
<feature type="domain" description="Reverse transcriptase" evidence="1">
    <location>
        <begin position="1"/>
        <end position="215"/>
    </location>
</feature>
<dbReference type="Proteomes" id="UP000821837">
    <property type="component" value="Chromosome 3"/>
</dbReference>
<evidence type="ECO:0000313" key="3">
    <source>
        <dbReference type="Proteomes" id="UP000821837"/>
    </source>
</evidence>
<dbReference type="Pfam" id="PF00078">
    <property type="entry name" value="RVT_1"/>
    <property type="match status" value="1"/>
</dbReference>
<dbReference type="InterPro" id="IPR043502">
    <property type="entry name" value="DNA/RNA_pol_sf"/>
</dbReference>
<dbReference type="SUPFAM" id="SSF56672">
    <property type="entry name" value="DNA/RNA polymerases"/>
    <property type="match status" value="1"/>
</dbReference>
<dbReference type="GO" id="GO:0071897">
    <property type="term" value="P:DNA biosynthetic process"/>
    <property type="evidence" value="ECO:0007669"/>
    <property type="project" value="UniProtKB-ARBA"/>
</dbReference>
<keyword evidence="3" id="KW-1185">Reference proteome</keyword>
<gene>
    <name evidence="2" type="ORF">HPB52_013753</name>
</gene>
<dbReference type="PROSITE" id="PS50878">
    <property type="entry name" value="RT_POL"/>
    <property type="match status" value="1"/>
</dbReference>